<organism evidence="1 2">
    <name type="scientific">Rubroshorea leprosula</name>
    <dbReference type="NCBI Taxonomy" id="152421"/>
    <lineage>
        <taxon>Eukaryota</taxon>
        <taxon>Viridiplantae</taxon>
        <taxon>Streptophyta</taxon>
        <taxon>Embryophyta</taxon>
        <taxon>Tracheophyta</taxon>
        <taxon>Spermatophyta</taxon>
        <taxon>Magnoliopsida</taxon>
        <taxon>eudicotyledons</taxon>
        <taxon>Gunneridae</taxon>
        <taxon>Pentapetalae</taxon>
        <taxon>rosids</taxon>
        <taxon>malvids</taxon>
        <taxon>Malvales</taxon>
        <taxon>Dipterocarpaceae</taxon>
        <taxon>Rubroshorea</taxon>
    </lineage>
</organism>
<proteinExistence type="predicted"/>
<sequence>MILRLFHDNGILEQDTIFKCAEKKKEADESDRVLLSSQPNSWNC</sequence>
<evidence type="ECO:0000313" key="1">
    <source>
        <dbReference type="EMBL" id="GKV17280.1"/>
    </source>
</evidence>
<protein>
    <submittedName>
        <fullName evidence="1">Uncharacterized protein</fullName>
    </submittedName>
</protein>
<dbReference type="EMBL" id="BPVZ01000047">
    <property type="protein sequence ID" value="GKV17280.1"/>
    <property type="molecule type" value="Genomic_DNA"/>
</dbReference>
<gene>
    <name evidence="1" type="ORF">SLEP1_g27809</name>
</gene>
<dbReference type="AlphaFoldDB" id="A0AAV5K2Z9"/>
<name>A0AAV5K2Z9_9ROSI</name>
<accession>A0AAV5K2Z9</accession>
<dbReference type="Proteomes" id="UP001054252">
    <property type="component" value="Unassembled WGS sequence"/>
</dbReference>
<keyword evidence="2" id="KW-1185">Reference proteome</keyword>
<comment type="caution">
    <text evidence="1">The sequence shown here is derived from an EMBL/GenBank/DDBJ whole genome shotgun (WGS) entry which is preliminary data.</text>
</comment>
<evidence type="ECO:0000313" key="2">
    <source>
        <dbReference type="Proteomes" id="UP001054252"/>
    </source>
</evidence>
<reference evidence="1 2" key="1">
    <citation type="journal article" date="2021" name="Commun. Biol.">
        <title>The genome of Shorea leprosula (Dipterocarpaceae) highlights the ecological relevance of drought in aseasonal tropical rainforests.</title>
        <authorList>
            <person name="Ng K.K.S."/>
            <person name="Kobayashi M.J."/>
            <person name="Fawcett J.A."/>
            <person name="Hatakeyama M."/>
            <person name="Paape T."/>
            <person name="Ng C.H."/>
            <person name="Ang C.C."/>
            <person name="Tnah L.H."/>
            <person name="Lee C.T."/>
            <person name="Nishiyama T."/>
            <person name="Sese J."/>
            <person name="O'Brien M.J."/>
            <person name="Copetti D."/>
            <person name="Mohd Noor M.I."/>
            <person name="Ong R.C."/>
            <person name="Putra M."/>
            <person name="Sireger I.Z."/>
            <person name="Indrioko S."/>
            <person name="Kosugi Y."/>
            <person name="Izuno A."/>
            <person name="Isagi Y."/>
            <person name="Lee S.L."/>
            <person name="Shimizu K.K."/>
        </authorList>
    </citation>
    <scope>NUCLEOTIDE SEQUENCE [LARGE SCALE GENOMIC DNA]</scope>
    <source>
        <strain evidence="1">214</strain>
    </source>
</reference>